<keyword evidence="2" id="KW-0813">Transport</keyword>
<dbReference type="EC" id="2.7.1.191" evidence="8"/>
<name>A0A2S3U339_LACPN</name>
<dbReference type="PROSITE" id="PS51093">
    <property type="entry name" value="PTS_EIIA_TYPE_1"/>
    <property type="match status" value="1"/>
</dbReference>
<organism evidence="8 9">
    <name type="scientific">Lactiplantibacillus plantarum subsp. plantarum</name>
    <dbReference type="NCBI Taxonomy" id="337330"/>
    <lineage>
        <taxon>Bacteria</taxon>
        <taxon>Bacillati</taxon>
        <taxon>Bacillota</taxon>
        <taxon>Bacilli</taxon>
        <taxon>Lactobacillales</taxon>
        <taxon>Lactobacillaceae</taxon>
        <taxon>Lactiplantibacillus</taxon>
    </lineage>
</organism>
<keyword evidence="4 8" id="KW-0808">Transferase</keyword>
<dbReference type="Pfam" id="PF00358">
    <property type="entry name" value="PTS_EIIA_1"/>
    <property type="match status" value="1"/>
</dbReference>
<protein>
    <submittedName>
        <fullName evidence="8">Protein-N(Pi)-phosphohistidine--sugar phosphotransferase</fullName>
        <ecNumber evidence="8">2.7.1.191</ecNumber>
    </submittedName>
</protein>
<dbReference type="SUPFAM" id="SSF51261">
    <property type="entry name" value="Duplicated hybrid motif"/>
    <property type="match status" value="1"/>
</dbReference>
<dbReference type="InterPro" id="IPR011055">
    <property type="entry name" value="Dup_hybrid_motif"/>
</dbReference>
<gene>
    <name evidence="8" type="ORF">S101258_02865</name>
</gene>
<dbReference type="Proteomes" id="UP000236990">
    <property type="component" value="Unassembled WGS sequence"/>
</dbReference>
<evidence type="ECO:0000256" key="3">
    <source>
        <dbReference type="ARBA" id="ARBA00022597"/>
    </source>
</evidence>
<evidence type="ECO:0000256" key="4">
    <source>
        <dbReference type="ARBA" id="ARBA00022679"/>
    </source>
</evidence>
<dbReference type="Gene3D" id="2.70.70.10">
    <property type="entry name" value="Glucose Permease (Domain IIA)"/>
    <property type="match status" value="1"/>
</dbReference>
<evidence type="ECO:0000313" key="9">
    <source>
        <dbReference type="Proteomes" id="UP000236990"/>
    </source>
</evidence>
<keyword evidence="3" id="KW-0762">Sugar transport</keyword>
<dbReference type="PANTHER" id="PTHR45008">
    <property type="entry name" value="PTS SYSTEM GLUCOSE-SPECIFIC EIIA COMPONENT"/>
    <property type="match status" value="1"/>
</dbReference>
<reference evidence="8 9" key="1">
    <citation type="submission" date="2017-06" db="EMBL/GenBank/DDBJ databases">
        <title>Genome sequence of Lactobacillus plantarum subsp. plantarum strain SRCM101258.</title>
        <authorList>
            <person name="Cho S.H."/>
        </authorList>
    </citation>
    <scope>NUCLEOTIDE SEQUENCE [LARGE SCALE GENOMIC DNA]</scope>
    <source>
        <strain evidence="8 9">SRCM101258</strain>
    </source>
</reference>
<sequence>MKQVHLLTPVAGQLVPLESVHDPVFSQGMMGQGFGIEPTDGQVVAPISGKVTMVAASLHAIGFTGNNGLEVLVHLGIDTVELADRPPFKVNVQVGDTVEAGEKVAMMDLAAITSANKDTTVIMAVTNTADMVTKLTPELGEVRAGVVGAVVELKEHVAEAPVVKGKAASTMNWRLKSLLKLVDR</sequence>
<accession>A0A2S3U339</accession>
<evidence type="ECO:0000313" key="8">
    <source>
        <dbReference type="EMBL" id="POD82163.1"/>
    </source>
</evidence>
<keyword evidence="6" id="KW-0418">Kinase</keyword>
<dbReference type="AlphaFoldDB" id="A0A2S3U339"/>
<dbReference type="EMBL" id="NKCZ01000123">
    <property type="protein sequence ID" value="POD82163.1"/>
    <property type="molecule type" value="Genomic_DNA"/>
</dbReference>
<keyword evidence="5" id="KW-0598">Phosphotransferase system</keyword>
<evidence type="ECO:0000259" key="7">
    <source>
        <dbReference type="PROSITE" id="PS51093"/>
    </source>
</evidence>
<evidence type="ECO:0000256" key="5">
    <source>
        <dbReference type="ARBA" id="ARBA00022683"/>
    </source>
</evidence>
<comment type="caution">
    <text evidence="8">The sequence shown here is derived from an EMBL/GenBank/DDBJ whole genome shotgun (WGS) entry which is preliminary data.</text>
</comment>
<dbReference type="PROSITE" id="PS00371">
    <property type="entry name" value="PTS_EIIA_TYPE_1_HIS"/>
    <property type="match status" value="1"/>
</dbReference>
<evidence type="ECO:0000256" key="6">
    <source>
        <dbReference type="ARBA" id="ARBA00022777"/>
    </source>
</evidence>
<dbReference type="GO" id="GO:0005737">
    <property type="term" value="C:cytoplasm"/>
    <property type="evidence" value="ECO:0007669"/>
    <property type="project" value="UniProtKB-SubCell"/>
</dbReference>
<evidence type="ECO:0000256" key="2">
    <source>
        <dbReference type="ARBA" id="ARBA00022448"/>
    </source>
</evidence>
<dbReference type="InterPro" id="IPR050890">
    <property type="entry name" value="PTS_EIIA_component"/>
</dbReference>
<feature type="domain" description="PTS EIIA type-1" evidence="7">
    <location>
        <begin position="22"/>
        <end position="127"/>
    </location>
</feature>
<comment type="subcellular location">
    <subcellularLocation>
        <location evidence="1">Cytoplasm</location>
    </subcellularLocation>
</comment>
<evidence type="ECO:0000256" key="1">
    <source>
        <dbReference type="ARBA" id="ARBA00004496"/>
    </source>
</evidence>
<proteinExistence type="predicted"/>
<dbReference type="GO" id="GO:0009401">
    <property type="term" value="P:phosphoenolpyruvate-dependent sugar phosphotransferase system"/>
    <property type="evidence" value="ECO:0007669"/>
    <property type="project" value="UniProtKB-KW"/>
</dbReference>
<dbReference type="GO" id="GO:0016301">
    <property type="term" value="F:kinase activity"/>
    <property type="evidence" value="ECO:0007669"/>
    <property type="project" value="UniProtKB-KW"/>
</dbReference>
<dbReference type="NCBIfam" id="TIGR00830">
    <property type="entry name" value="PTBA"/>
    <property type="match status" value="1"/>
</dbReference>
<dbReference type="PANTHER" id="PTHR45008:SF1">
    <property type="entry name" value="PTS SYSTEM GLUCOSE-SPECIFIC EIIA COMPONENT"/>
    <property type="match status" value="1"/>
</dbReference>
<dbReference type="InterPro" id="IPR001127">
    <property type="entry name" value="PTS_EIIA_1_perm"/>
</dbReference>